<comment type="similarity">
    <text evidence="1">Belongs to the sigma-70 factor family. ECF subfamily.</text>
</comment>
<sequence length="198" mass="22161">MTHQIATKLRFLERCPAKPARNKAAHANPREDIVKQLRSMRAFARSLTGDRARADDLVLDTVVTAWATIDRLEPGSNMRTWLFTILRNSFYSEFREAAGETVVENGIRGKRMAIEPDHDGIFEPASFRRAFNTLPAEQREALVLVGAAGFSYDEAAAMCGCATITIENRRKRGQRSLAAVLSLEQDDAVRQGLIRSRL</sequence>
<dbReference type="GO" id="GO:0003677">
    <property type="term" value="F:DNA binding"/>
    <property type="evidence" value="ECO:0007669"/>
    <property type="project" value="InterPro"/>
</dbReference>
<accession>A0AA46A4W4</accession>
<reference evidence="8 10" key="2">
    <citation type="submission" date="2021-01" db="EMBL/GenBank/DDBJ databases">
        <title>Biogeographic distribution of Paracoccus.</title>
        <authorList>
            <person name="Hollensteiner J."/>
            <person name="Leineberger J."/>
            <person name="Brinkhoff T."/>
            <person name="Daniel R."/>
        </authorList>
    </citation>
    <scope>NUCLEOTIDE SEQUENCE [LARGE SCALE GENOMIC DNA]</scope>
    <source>
        <strain evidence="8 10">DSM 18447</strain>
    </source>
</reference>
<proteinExistence type="inferred from homology"/>
<dbReference type="NCBIfam" id="TIGR02937">
    <property type="entry name" value="sigma70-ECF"/>
    <property type="match status" value="1"/>
</dbReference>
<evidence type="ECO:0000256" key="4">
    <source>
        <dbReference type="ARBA" id="ARBA00023163"/>
    </source>
</evidence>
<dbReference type="InterPro" id="IPR014284">
    <property type="entry name" value="RNA_pol_sigma-70_dom"/>
</dbReference>
<dbReference type="EMBL" id="FTOU01000003">
    <property type="protein sequence ID" value="SIS70635.1"/>
    <property type="molecule type" value="Genomic_DNA"/>
</dbReference>
<feature type="domain" description="RNA polymerase sigma-70 region 2" evidence="5">
    <location>
        <begin position="37"/>
        <end position="97"/>
    </location>
</feature>
<dbReference type="InterPro" id="IPR013325">
    <property type="entry name" value="RNA_pol_sigma_r2"/>
</dbReference>
<dbReference type="SUPFAM" id="SSF88946">
    <property type="entry name" value="Sigma2 domain of RNA polymerase sigma factors"/>
    <property type="match status" value="1"/>
</dbReference>
<dbReference type="GO" id="GO:0006352">
    <property type="term" value="P:DNA-templated transcription initiation"/>
    <property type="evidence" value="ECO:0007669"/>
    <property type="project" value="InterPro"/>
</dbReference>
<keyword evidence="2" id="KW-0805">Transcription regulation</keyword>
<dbReference type="PANTHER" id="PTHR43133:SF25">
    <property type="entry name" value="RNA POLYMERASE SIGMA FACTOR RFAY-RELATED"/>
    <property type="match status" value="1"/>
</dbReference>
<dbReference type="Gene3D" id="1.10.10.10">
    <property type="entry name" value="Winged helix-like DNA-binding domain superfamily/Winged helix DNA-binding domain"/>
    <property type="match status" value="1"/>
</dbReference>
<dbReference type="Proteomes" id="UP000186216">
    <property type="component" value="Unassembled WGS sequence"/>
</dbReference>
<keyword evidence="3" id="KW-0731">Sigma factor</keyword>
<keyword evidence="4" id="KW-0804">Transcription</keyword>
<evidence type="ECO:0000313" key="9">
    <source>
        <dbReference type="Proteomes" id="UP000186216"/>
    </source>
</evidence>
<dbReference type="AlphaFoldDB" id="A0AA46A4W4"/>
<organism evidence="7 9">
    <name type="scientific">Paracoccus saliphilus</name>
    <dbReference type="NCBI Taxonomy" id="405559"/>
    <lineage>
        <taxon>Bacteria</taxon>
        <taxon>Pseudomonadati</taxon>
        <taxon>Pseudomonadota</taxon>
        <taxon>Alphaproteobacteria</taxon>
        <taxon>Rhodobacterales</taxon>
        <taxon>Paracoccaceae</taxon>
        <taxon>Paracoccus</taxon>
    </lineage>
</organism>
<evidence type="ECO:0000256" key="2">
    <source>
        <dbReference type="ARBA" id="ARBA00023015"/>
    </source>
</evidence>
<dbReference type="Pfam" id="PF08281">
    <property type="entry name" value="Sigma70_r4_2"/>
    <property type="match status" value="1"/>
</dbReference>
<dbReference type="InterPro" id="IPR039425">
    <property type="entry name" value="RNA_pol_sigma-70-like"/>
</dbReference>
<dbReference type="Proteomes" id="UP001215549">
    <property type="component" value="Chromosome"/>
</dbReference>
<dbReference type="InterPro" id="IPR013249">
    <property type="entry name" value="RNA_pol_sigma70_r4_t2"/>
</dbReference>
<evidence type="ECO:0000256" key="3">
    <source>
        <dbReference type="ARBA" id="ARBA00023082"/>
    </source>
</evidence>
<evidence type="ECO:0000313" key="8">
    <source>
        <dbReference type="EMBL" id="WCR05061.1"/>
    </source>
</evidence>
<dbReference type="PANTHER" id="PTHR43133">
    <property type="entry name" value="RNA POLYMERASE ECF-TYPE SIGMA FACTO"/>
    <property type="match status" value="1"/>
</dbReference>
<dbReference type="GO" id="GO:0016987">
    <property type="term" value="F:sigma factor activity"/>
    <property type="evidence" value="ECO:0007669"/>
    <property type="project" value="UniProtKB-KW"/>
</dbReference>
<evidence type="ECO:0000313" key="7">
    <source>
        <dbReference type="EMBL" id="SIS70635.1"/>
    </source>
</evidence>
<reference evidence="7 9" key="1">
    <citation type="submission" date="2017-01" db="EMBL/GenBank/DDBJ databases">
        <authorList>
            <person name="Varghese N."/>
            <person name="Submissions S."/>
        </authorList>
    </citation>
    <scope>NUCLEOTIDE SEQUENCE [LARGE SCALE GENOMIC DNA]</scope>
    <source>
        <strain evidence="7 9">DSM 18447</strain>
    </source>
</reference>
<keyword evidence="10" id="KW-1185">Reference proteome</keyword>
<evidence type="ECO:0000259" key="6">
    <source>
        <dbReference type="Pfam" id="PF08281"/>
    </source>
</evidence>
<dbReference type="InterPro" id="IPR007627">
    <property type="entry name" value="RNA_pol_sigma70_r2"/>
</dbReference>
<dbReference type="Pfam" id="PF04542">
    <property type="entry name" value="Sigma70_r2"/>
    <property type="match status" value="1"/>
</dbReference>
<dbReference type="InterPro" id="IPR036388">
    <property type="entry name" value="WH-like_DNA-bd_sf"/>
</dbReference>
<dbReference type="SUPFAM" id="SSF88659">
    <property type="entry name" value="Sigma3 and sigma4 domains of RNA polymerase sigma factors"/>
    <property type="match status" value="1"/>
</dbReference>
<gene>
    <name evidence="8" type="ORF">JHX88_10350</name>
    <name evidence="7" type="ORF">SAMN05421772_103133</name>
</gene>
<dbReference type="EMBL" id="CP067140">
    <property type="protein sequence ID" value="WCR05061.1"/>
    <property type="molecule type" value="Genomic_DNA"/>
</dbReference>
<evidence type="ECO:0000256" key="1">
    <source>
        <dbReference type="ARBA" id="ARBA00010641"/>
    </source>
</evidence>
<protein>
    <submittedName>
        <fullName evidence="7">RNA polymerase sigma-70 factor, ECF subfamily</fullName>
    </submittedName>
    <submittedName>
        <fullName evidence="8">Sigma-70 family RNA polymerase sigma factor</fullName>
    </submittedName>
</protein>
<dbReference type="InterPro" id="IPR013324">
    <property type="entry name" value="RNA_pol_sigma_r3/r4-like"/>
</dbReference>
<dbReference type="Gene3D" id="1.10.1740.10">
    <property type="match status" value="1"/>
</dbReference>
<evidence type="ECO:0000259" key="5">
    <source>
        <dbReference type="Pfam" id="PF04542"/>
    </source>
</evidence>
<name>A0AA46A4W4_9RHOB</name>
<feature type="domain" description="RNA polymerase sigma factor 70 region 4 type 2" evidence="6">
    <location>
        <begin position="127"/>
        <end position="173"/>
    </location>
</feature>
<evidence type="ECO:0000313" key="10">
    <source>
        <dbReference type="Proteomes" id="UP001215549"/>
    </source>
</evidence>